<keyword evidence="7 14" id="KW-0418">Kinase</keyword>
<feature type="compositionally biased region" description="Polar residues" evidence="12">
    <location>
        <begin position="13"/>
        <end position="22"/>
    </location>
</feature>
<feature type="compositionally biased region" description="Basic and acidic residues" evidence="12">
    <location>
        <begin position="500"/>
        <end position="512"/>
    </location>
</feature>
<dbReference type="GO" id="GO:0007346">
    <property type="term" value="P:regulation of mitotic cell cycle"/>
    <property type="evidence" value="ECO:0007669"/>
    <property type="project" value="TreeGrafter"/>
</dbReference>
<dbReference type="PROSITE" id="PS50011">
    <property type="entry name" value="PROTEIN_KINASE_DOM"/>
    <property type="match status" value="1"/>
</dbReference>
<evidence type="ECO:0000256" key="11">
    <source>
        <dbReference type="SAM" id="Coils"/>
    </source>
</evidence>
<dbReference type="FunFam" id="3.30.200.20:FF:000172">
    <property type="entry name" value="cyclin-dependent kinase G-2 isoform X1"/>
    <property type="match status" value="1"/>
</dbReference>
<keyword evidence="11" id="KW-0175">Coiled coil</keyword>
<dbReference type="SMART" id="SM00220">
    <property type="entry name" value="S_TKc"/>
    <property type="match status" value="1"/>
</dbReference>
<evidence type="ECO:0000313" key="14">
    <source>
        <dbReference type="EMBL" id="KAJ6988800.1"/>
    </source>
</evidence>
<proteinExistence type="inferred from homology"/>
<dbReference type="InterPro" id="IPR050108">
    <property type="entry name" value="CDK"/>
</dbReference>
<evidence type="ECO:0000256" key="3">
    <source>
        <dbReference type="ARBA" id="ARBA00012425"/>
    </source>
</evidence>
<dbReference type="PANTHER" id="PTHR24056">
    <property type="entry name" value="CELL DIVISION PROTEIN KINASE"/>
    <property type="match status" value="1"/>
</dbReference>
<dbReference type="InterPro" id="IPR000719">
    <property type="entry name" value="Prot_kinase_dom"/>
</dbReference>
<feature type="region of interest" description="Disordered" evidence="12">
    <location>
        <begin position="1"/>
        <end position="22"/>
    </location>
</feature>
<comment type="similarity">
    <text evidence="1">Belongs to the remorin family.</text>
</comment>
<evidence type="ECO:0000256" key="9">
    <source>
        <dbReference type="ARBA" id="ARBA00047811"/>
    </source>
</evidence>
<feature type="region of interest" description="Disordered" evidence="12">
    <location>
        <begin position="439"/>
        <end position="771"/>
    </location>
</feature>
<dbReference type="EC" id="2.7.11.22" evidence="3"/>
<feature type="region of interest" description="Disordered" evidence="12">
    <location>
        <begin position="388"/>
        <end position="423"/>
    </location>
</feature>
<keyword evidence="8" id="KW-0067">ATP-binding</keyword>
<dbReference type="GO" id="GO:0080090">
    <property type="term" value="P:regulation of primary metabolic process"/>
    <property type="evidence" value="ECO:0007669"/>
    <property type="project" value="UniProtKB-ARBA"/>
</dbReference>
<accession>A0AAD6MQ28</accession>
<evidence type="ECO:0000256" key="7">
    <source>
        <dbReference type="ARBA" id="ARBA00022777"/>
    </source>
</evidence>
<dbReference type="PROSITE" id="PS00108">
    <property type="entry name" value="PROTEIN_KINASE_ST"/>
    <property type="match status" value="1"/>
</dbReference>
<gene>
    <name evidence="14" type="ORF">NC653_021653</name>
</gene>
<evidence type="ECO:0000256" key="1">
    <source>
        <dbReference type="ARBA" id="ARBA00005711"/>
    </source>
</evidence>
<comment type="similarity">
    <text evidence="2">Belongs to the protein kinase superfamily. CMGC Ser/Thr protein kinase family. CDC2/CDKX subfamily.</text>
</comment>
<feature type="coiled-coil region" evidence="11">
    <location>
        <begin position="281"/>
        <end position="339"/>
    </location>
</feature>
<dbReference type="PANTHER" id="PTHR24056:SF542">
    <property type="entry name" value="CYCLIN-DEPENDENT KINASE"/>
    <property type="match status" value="1"/>
</dbReference>
<dbReference type="GO" id="GO:0005634">
    <property type="term" value="C:nucleus"/>
    <property type="evidence" value="ECO:0007669"/>
    <property type="project" value="TreeGrafter"/>
</dbReference>
<dbReference type="SUPFAM" id="SSF56112">
    <property type="entry name" value="Protein kinase-like (PK-like)"/>
    <property type="match status" value="1"/>
</dbReference>
<dbReference type="InterPro" id="IPR008271">
    <property type="entry name" value="Ser/Thr_kinase_AS"/>
</dbReference>
<feature type="compositionally biased region" description="Basic and acidic residues" evidence="12">
    <location>
        <begin position="691"/>
        <end position="743"/>
    </location>
</feature>
<feature type="compositionally biased region" description="Low complexity" evidence="12">
    <location>
        <begin position="583"/>
        <end position="597"/>
    </location>
</feature>
<evidence type="ECO:0000256" key="12">
    <source>
        <dbReference type="SAM" id="MobiDB-lite"/>
    </source>
</evidence>
<dbReference type="GO" id="GO:0005524">
    <property type="term" value="F:ATP binding"/>
    <property type="evidence" value="ECO:0007669"/>
    <property type="project" value="UniProtKB-KW"/>
</dbReference>
<feature type="compositionally biased region" description="Basic and acidic residues" evidence="12">
    <location>
        <begin position="67"/>
        <end position="85"/>
    </location>
</feature>
<evidence type="ECO:0000259" key="13">
    <source>
        <dbReference type="PROSITE" id="PS50011"/>
    </source>
</evidence>
<comment type="catalytic activity">
    <reaction evidence="9">
        <text>L-threonyl-[protein] + ATP = O-phospho-L-threonyl-[protein] + ADP + H(+)</text>
        <dbReference type="Rhea" id="RHEA:46608"/>
        <dbReference type="Rhea" id="RHEA-COMP:11060"/>
        <dbReference type="Rhea" id="RHEA-COMP:11605"/>
        <dbReference type="ChEBI" id="CHEBI:15378"/>
        <dbReference type="ChEBI" id="CHEBI:30013"/>
        <dbReference type="ChEBI" id="CHEBI:30616"/>
        <dbReference type="ChEBI" id="CHEBI:61977"/>
        <dbReference type="ChEBI" id="CHEBI:456216"/>
        <dbReference type="EC" id="2.7.11.22"/>
    </reaction>
</comment>
<dbReference type="Pfam" id="PF00069">
    <property type="entry name" value="Pkinase"/>
    <property type="match status" value="2"/>
</dbReference>
<organism evidence="14 15">
    <name type="scientific">Populus alba x Populus x berolinensis</name>
    <dbReference type="NCBI Taxonomy" id="444605"/>
    <lineage>
        <taxon>Eukaryota</taxon>
        <taxon>Viridiplantae</taxon>
        <taxon>Streptophyta</taxon>
        <taxon>Embryophyta</taxon>
        <taxon>Tracheophyta</taxon>
        <taxon>Spermatophyta</taxon>
        <taxon>Magnoliopsida</taxon>
        <taxon>eudicotyledons</taxon>
        <taxon>Gunneridae</taxon>
        <taxon>Pentapetalae</taxon>
        <taxon>rosids</taxon>
        <taxon>fabids</taxon>
        <taxon>Malpighiales</taxon>
        <taxon>Salicaceae</taxon>
        <taxon>Saliceae</taxon>
        <taxon>Populus</taxon>
    </lineage>
</organism>
<feature type="compositionally biased region" description="Acidic residues" evidence="12">
    <location>
        <begin position="654"/>
        <end position="663"/>
    </location>
</feature>
<evidence type="ECO:0000313" key="15">
    <source>
        <dbReference type="Proteomes" id="UP001164929"/>
    </source>
</evidence>
<dbReference type="Gene3D" id="1.10.510.10">
    <property type="entry name" value="Transferase(Phosphotransferase) domain 1"/>
    <property type="match status" value="1"/>
</dbReference>
<feature type="compositionally biased region" description="Basic and acidic residues" evidence="12">
    <location>
        <begin position="672"/>
        <end position="681"/>
    </location>
</feature>
<dbReference type="Gene3D" id="3.30.200.20">
    <property type="entry name" value="Phosphorylase Kinase, domain 1"/>
    <property type="match status" value="1"/>
</dbReference>
<feature type="compositionally biased region" description="Low complexity" evidence="12">
    <location>
        <begin position="167"/>
        <end position="184"/>
    </location>
</feature>
<feature type="compositionally biased region" description="Basic and acidic residues" evidence="12">
    <location>
        <begin position="1137"/>
        <end position="1151"/>
    </location>
</feature>
<protein>
    <recommendedName>
        <fullName evidence="3">cyclin-dependent kinase</fullName>
        <ecNumber evidence="3">2.7.11.22</ecNumber>
    </recommendedName>
</protein>
<feature type="region of interest" description="Disordered" evidence="12">
    <location>
        <begin position="1117"/>
        <end position="1162"/>
    </location>
</feature>
<sequence length="1162" mass="129819">MRSVEDKGCYNHGPTQEISSGNAISFEFHKGNGACRSGHHRTALGKPTPSKWDDAQKWLVGLSRGGGGDKKESKPRNSNADDRRLIAPVPQREQDYSSGEDEVEGRAENGCSISIMNQYEVETKNVDCDESVWRINKPVQNSTMNAVRSVCVRDMGTEMTPIASQEPSRTATPIRATTPAARSPISSGSSTPVRGQHGLQGNEGYQTGLAVTESRGETPGDVSATRHHGQELNGSRIPENMDSDQARKMNALEARAMAWDEAERAKSMARYKREEVKIQAWENHEKRKAEMEMRKMEVKAERLKARAQERMANKLASTKRIAEEKRANAEAKLNEKAVKTSEKADHMRTTGHLPSSFSFKLPSLCWVLCCEALSFGYMAAGRYGGCHDNESRDHESDSELSREDFPYSKDKFDRIENGNGENDRGRVWELRDRARVRQKDIREREVTNGGYSSSSGRSDSGSSGSGGAHGPRKCGLSVRATDREPGELSSESGSDDAIDSESHAHKDSEVLKVVENGTRTPVEKKRKFSPIVWDRDDKPVSNSSKSGSPPAVTALPPPPPLPKAYRQSPSFIPEGGVGISPVKSSKNQNLLSSSPLKGSVGNSVSESPVELASSPMEEQWGNDQEAEHIEDEDYVPMRNISSSRWAAGNNSPVDEGEIVEDQEIPIRRKKMPHLEFLDSRARTKLSTPDPGDFKREGSDVARGRSSESDERGTCARSLSGDDYHGNGSGRDDYMEIDEEHNNSDSDTDPEDEDDSCKTPEPAGPPQRSVNMLQGCRSVDEFERLNKIDEGTYGVVYRARDKKTGEIVALKKVKMEKEREGFPLTSLREINILLSFHHPSVVDVKEVVVGSSLDSIFMVMEYMEHDLKGLMESMRQPFSQSEVKCLMLQLLEGVKYLHDNWVLHRDLKTSNLLLNNRGELKICDFGLARQYGSPLKTYTHLVVTLWYRPGFIFNLISHCFCKWFVVSLLLKYFCAICPEIFLRAPELLLGAKQYSTTIDMWSLGCIMAELLSKGPLFNGKTEVDQLDKIFRILGTPNETIWPGFSKLPGVKVNFVKHQYNLLRKKFPATSFTGSPVLSDSGFDLLNKLLTYDPEKRITAEAALNHDWFREVPLPKSKDFMPTFPAQHAQDRRLRRIRKSPDPLEEQRRKESQQGELGTSGLFG</sequence>
<comment type="catalytic activity">
    <reaction evidence="10">
        <text>L-seryl-[protein] + ATP = O-phospho-L-seryl-[protein] + ADP + H(+)</text>
        <dbReference type="Rhea" id="RHEA:17989"/>
        <dbReference type="Rhea" id="RHEA-COMP:9863"/>
        <dbReference type="Rhea" id="RHEA-COMP:11604"/>
        <dbReference type="ChEBI" id="CHEBI:15378"/>
        <dbReference type="ChEBI" id="CHEBI:29999"/>
        <dbReference type="ChEBI" id="CHEBI:30616"/>
        <dbReference type="ChEBI" id="CHEBI:83421"/>
        <dbReference type="ChEBI" id="CHEBI:456216"/>
        <dbReference type="EC" id="2.7.11.22"/>
    </reaction>
</comment>
<dbReference type="InterPro" id="IPR011009">
    <property type="entry name" value="Kinase-like_dom_sf"/>
</dbReference>
<keyword evidence="5" id="KW-0808">Transferase</keyword>
<evidence type="ECO:0000256" key="5">
    <source>
        <dbReference type="ARBA" id="ARBA00022679"/>
    </source>
</evidence>
<feature type="region of interest" description="Disordered" evidence="12">
    <location>
        <begin position="35"/>
        <end position="54"/>
    </location>
</feature>
<feature type="compositionally biased region" description="Acidic residues" evidence="12">
    <location>
        <begin position="745"/>
        <end position="754"/>
    </location>
</feature>
<keyword evidence="4" id="KW-0723">Serine/threonine-protein kinase</keyword>
<dbReference type="Proteomes" id="UP001164929">
    <property type="component" value="Chromosome 8"/>
</dbReference>
<feature type="region of interest" description="Disordered" evidence="12">
    <location>
        <begin position="60"/>
        <end position="105"/>
    </location>
</feature>
<feature type="compositionally biased region" description="Polar residues" evidence="12">
    <location>
        <begin position="639"/>
        <end position="652"/>
    </location>
</feature>
<dbReference type="GO" id="GO:0010556">
    <property type="term" value="P:regulation of macromolecule biosynthetic process"/>
    <property type="evidence" value="ECO:0007669"/>
    <property type="project" value="UniProtKB-ARBA"/>
</dbReference>
<keyword evidence="15" id="KW-1185">Reference proteome</keyword>
<evidence type="ECO:0000256" key="2">
    <source>
        <dbReference type="ARBA" id="ARBA00006485"/>
    </source>
</evidence>
<evidence type="ECO:0000256" key="6">
    <source>
        <dbReference type="ARBA" id="ARBA00022741"/>
    </source>
</evidence>
<dbReference type="FunFam" id="1.10.510.10:FF:002930">
    <property type="match status" value="1"/>
</dbReference>
<dbReference type="InterPro" id="IPR045267">
    <property type="entry name" value="CDK11/PITSLRE_STKc"/>
</dbReference>
<dbReference type="InterPro" id="IPR005516">
    <property type="entry name" value="Remorin_C"/>
</dbReference>
<feature type="compositionally biased region" description="Low complexity" evidence="12">
    <location>
        <begin position="449"/>
        <end position="462"/>
    </location>
</feature>
<dbReference type="AlphaFoldDB" id="A0AAD6MQ28"/>
<dbReference type="Pfam" id="PF03763">
    <property type="entry name" value="Remorin_C"/>
    <property type="match status" value="1"/>
</dbReference>
<reference evidence="14" key="1">
    <citation type="journal article" date="2023" name="Mol. Ecol. Resour.">
        <title>Chromosome-level genome assembly of a triploid poplar Populus alba 'Berolinensis'.</title>
        <authorList>
            <person name="Chen S."/>
            <person name="Yu Y."/>
            <person name="Wang X."/>
            <person name="Wang S."/>
            <person name="Zhang T."/>
            <person name="Zhou Y."/>
            <person name="He R."/>
            <person name="Meng N."/>
            <person name="Wang Y."/>
            <person name="Liu W."/>
            <person name="Liu Z."/>
            <person name="Liu J."/>
            <person name="Guo Q."/>
            <person name="Huang H."/>
            <person name="Sederoff R.R."/>
            <person name="Wang G."/>
            <person name="Qu G."/>
            <person name="Chen S."/>
        </authorList>
    </citation>
    <scope>NUCLEOTIDE SEQUENCE</scope>
    <source>
        <strain evidence="14">SC-2020</strain>
    </source>
</reference>
<feature type="domain" description="Protein kinase" evidence="13">
    <location>
        <begin position="781"/>
        <end position="1107"/>
    </location>
</feature>
<evidence type="ECO:0000256" key="8">
    <source>
        <dbReference type="ARBA" id="ARBA00022840"/>
    </source>
</evidence>
<evidence type="ECO:0000256" key="4">
    <source>
        <dbReference type="ARBA" id="ARBA00022527"/>
    </source>
</evidence>
<feature type="region of interest" description="Disordered" evidence="12">
    <location>
        <begin position="162"/>
        <end position="241"/>
    </location>
</feature>
<keyword evidence="6" id="KW-0547">Nucleotide-binding</keyword>
<dbReference type="CDD" id="cd07843">
    <property type="entry name" value="STKc_CDC2L1"/>
    <property type="match status" value="1"/>
</dbReference>
<evidence type="ECO:0000256" key="10">
    <source>
        <dbReference type="ARBA" id="ARBA00048367"/>
    </source>
</evidence>
<comment type="caution">
    <text evidence="14">The sequence shown here is derived from an EMBL/GenBank/DDBJ whole genome shotgun (WGS) entry which is preliminary data.</text>
</comment>
<dbReference type="EMBL" id="JAQIZT010000008">
    <property type="protein sequence ID" value="KAJ6988800.1"/>
    <property type="molecule type" value="Genomic_DNA"/>
</dbReference>
<dbReference type="GO" id="GO:0004693">
    <property type="term" value="F:cyclin-dependent protein serine/threonine kinase activity"/>
    <property type="evidence" value="ECO:0007669"/>
    <property type="project" value="UniProtKB-EC"/>
</dbReference>
<name>A0AAD6MQ28_9ROSI</name>